<evidence type="ECO:0000256" key="1">
    <source>
        <dbReference type="ARBA" id="ARBA00022801"/>
    </source>
</evidence>
<feature type="non-terminal residue" evidence="7">
    <location>
        <position position="1"/>
    </location>
</feature>
<evidence type="ECO:0000313" key="7">
    <source>
        <dbReference type="EMBL" id="MFC7383617.1"/>
    </source>
</evidence>
<evidence type="ECO:0000259" key="6">
    <source>
        <dbReference type="PROSITE" id="PS51760"/>
    </source>
</evidence>
<accession>A0ABW2P543</accession>
<feature type="domain" description="CBM2" evidence="5">
    <location>
        <begin position="99"/>
        <end position="200"/>
    </location>
</feature>
<feature type="region of interest" description="Disordered" evidence="4">
    <location>
        <begin position="69"/>
        <end position="105"/>
    </location>
</feature>
<comment type="caution">
    <text evidence="7">The sequence shown here is derived from an EMBL/GenBank/DDBJ whole genome shotgun (WGS) entry which is preliminary data.</text>
</comment>
<dbReference type="Pfam" id="PF00331">
    <property type="entry name" value="Glyco_hydro_10"/>
    <property type="match status" value="1"/>
</dbReference>
<dbReference type="PROSITE" id="PS51173">
    <property type="entry name" value="CBM2"/>
    <property type="match status" value="1"/>
</dbReference>
<dbReference type="PROSITE" id="PS51760">
    <property type="entry name" value="GH10_2"/>
    <property type="match status" value="1"/>
</dbReference>
<evidence type="ECO:0000256" key="3">
    <source>
        <dbReference type="ARBA" id="ARBA00023326"/>
    </source>
</evidence>
<proteinExistence type="predicted"/>
<gene>
    <name evidence="7" type="ORF">ACFQSB_15455</name>
</gene>
<dbReference type="InterPro" id="IPR001919">
    <property type="entry name" value="CBD2"/>
</dbReference>
<protein>
    <submittedName>
        <fullName evidence="7">Cellulose binding domain-containing protein</fullName>
    </submittedName>
</protein>
<keyword evidence="2" id="KW-0119">Carbohydrate metabolism</keyword>
<keyword evidence="8" id="KW-1185">Reference proteome</keyword>
<evidence type="ECO:0000259" key="5">
    <source>
        <dbReference type="PROSITE" id="PS51173"/>
    </source>
</evidence>
<evidence type="ECO:0000256" key="2">
    <source>
        <dbReference type="ARBA" id="ARBA00023277"/>
    </source>
</evidence>
<sequence>ITELDIQGGSAQTYQSVANDCLAVSRCVGITVWGVRDSDSWLGANTSPLLFDTSGNKKAAYTSVLNALNSAGPGPSPTPTPTPTVTPTPNPTPTPTPTPTPGTGACSATLSTVSSWPGGFQTTVTITAGSSAVNGWTVQWTWPSGQSFSSVWSGTPTVSGSNVSVKNAAYNGSIPANGSTTFGFTANGSAATPTATCTSP</sequence>
<evidence type="ECO:0000313" key="8">
    <source>
        <dbReference type="Proteomes" id="UP001596496"/>
    </source>
</evidence>
<dbReference type="InterPro" id="IPR017853">
    <property type="entry name" value="GH"/>
</dbReference>
<keyword evidence="3" id="KW-0624">Polysaccharide degradation</keyword>
<dbReference type="InterPro" id="IPR001000">
    <property type="entry name" value="GH10_dom"/>
</dbReference>
<dbReference type="SUPFAM" id="SSF49384">
    <property type="entry name" value="Carbohydrate-binding domain"/>
    <property type="match status" value="1"/>
</dbReference>
<feature type="compositionally biased region" description="Pro residues" evidence="4">
    <location>
        <begin position="74"/>
        <end position="100"/>
    </location>
</feature>
<keyword evidence="1" id="KW-0378">Hydrolase</keyword>
<dbReference type="Gene3D" id="3.20.20.80">
    <property type="entry name" value="Glycosidases"/>
    <property type="match status" value="1"/>
</dbReference>
<dbReference type="Gene3D" id="2.60.40.290">
    <property type="match status" value="1"/>
</dbReference>
<reference evidence="8" key="1">
    <citation type="journal article" date="2019" name="Int. J. Syst. Evol. Microbiol.">
        <title>The Global Catalogue of Microorganisms (GCM) 10K type strain sequencing project: providing services to taxonomists for standard genome sequencing and annotation.</title>
        <authorList>
            <consortium name="The Broad Institute Genomics Platform"/>
            <consortium name="The Broad Institute Genome Sequencing Center for Infectious Disease"/>
            <person name="Wu L."/>
            <person name="Ma J."/>
        </authorList>
    </citation>
    <scope>NUCLEOTIDE SEQUENCE [LARGE SCALE GENOMIC DNA]</scope>
    <source>
        <strain evidence="8">CECT 7649</strain>
    </source>
</reference>
<dbReference type="Proteomes" id="UP001596496">
    <property type="component" value="Unassembled WGS sequence"/>
</dbReference>
<dbReference type="InterPro" id="IPR008965">
    <property type="entry name" value="CBM2/CBM3_carb-bd_dom_sf"/>
</dbReference>
<organism evidence="7 8">
    <name type="scientific">Sphaerisporangium rhizosphaerae</name>
    <dbReference type="NCBI Taxonomy" id="2269375"/>
    <lineage>
        <taxon>Bacteria</taxon>
        <taxon>Bacillati</taxon>
        <taxon>Actinomycetota</taxon>
        <taxon>Actinomycetes</taxon>
        <taxon>Streptosporangiales</taxon>
        <taxon>Streptosporangiaceae</taxon>
        <taxon>Sphaerisporangium</taxon>
    </lineage>
</organism>
<dbReference type="SMART" id="SM00637">
    <property type="entry name" value="CBD_II"/>
    <property type="match status" value="1"/>
</dbReference>
<dbReference type="InterPro" id="IPR012291">
    <property type="entry name" value="CBM2_carb-bd_dom_sf"/>
</dbReference>
<feature type="domain" description="GH10" evidence="6">
    <location>
        <begin position="1"/>
        <end position="67"/>
    </location>
</feature>
<evidence type="ECO:0000256" key="4">
    <source>
        <dbReference type="SAM" id="MobiDB-lite"/>
    </source>
</evidence>
<dbReference type="EMBL" id="JBHTCG010000008">
    <property type="protein sequence ID" value="MFC7383617.1"/>
    <property type="molecule type" value="Genomic_DNA"/>
</dbReference>
<dbReference type="SUPFAM" id="SSF51445">
    <property type="entry name" value="(Trans)glycosidases"/>
    <property type="match status" value="1"/>
</dbReference>
<dbReference type="Pfam" id="PF00553">
    <property type="entry name" value="CBM_2"/>
    <property type="match status" value="1"/>
</dbReference>
<dbReference type="RefSeq" id="WP_380827130.1">
    <property type="nucleotide sequence ID" value="NZ_JBHTCG010000008.1"/>
</dbReference>
<name>A0ABW2P543_9ACTN</name>